<evidence type="ECO:0000313" key="3">
    <source>
        <dbReference type="Proteomes" id="UP001177670"/>
    </source>
</evidence>
<dbReference type="Proteomes" id="UP001177670">
    <property type="component" value="Unassembled WGS sequence"/>
</dbReference>
<organism evidence="2 3">
    <name type="scientific">Melipona bicolor</name>
    <dbReference type="NCBI Taxonomy" id="60889"/>
    <lineage>
        <taxon>Eukaryota</taxon>
        <taxon>Metazoa</taxon>
        <taxon>Ecdysozoa</taxon>
        <taxon>Arthropoda</taxon>
        <taxon>Hexapoda</taxon>
        <taxon>Insecta</taxon>
        <taxon>Pterygota</taxon>
        <taxon>Neoptera</taxon>
        <taxon>Endopterygota</taxon>
        <taxon>Hymenoptera</taxon>
        <taxon>Apocrita</taxon>
        <taxon>Aculeata</taxon>
        <taxon>Apoidea</taxon>
        <taxon>Anthophila</taxon>
        <taxon>Apidae</taxon>
        <taxon>Melipona</taxon>
    </lineage>
</organism>
<sequence>MVPEAGENHAGSPGREKPRLAAARSLPVAPVGPRDPRPESPLNEARRRTRRRKKQMKEAGGEQRPPGTGCDVVTRTSK</sequence>
<dbReference type="EMBL" id="JAHYIQ010000027">
    <property type="protein sequence ID" value="KAK1121243.1"/>
    <property type="molecule type" value="Genomic_DNA"/>
</dbReference>
<keyword evidence="3" id="KW-1185">Reference proteome</keyword>
<comment type="caution">
    <text evidence="2">The sequence shown here is derived from an EMBL/GenBank/DDBJ whole genome shotgun (WGS) entry which is preliminary data.</text>
</comment>
<reference evidence="2" key="1">
    <citation type="submission" date="2021-10" db="EMBL/GenBank/DDBJ databases">
        <title>Melipona bicolor Genome sequencing and assembly.</title>
        <authorList>
            <person name="Araujo N.S."/>
            <person name="Arias M.C."/>
        </authorList>
    </citation>
    <scope>NUCLEOTIDE SEQUENCE</scope>
    <source>
        <strain evidence="2">USP_2M_L1-L4_2017</strain>
        <tissue evidence="2">Whole body</tissue>
    </source>
</reference>
<protein>
    <submittedName>
        <fullName evidence="2">Uncharacterized protein</fullName>
    </submittedName>
</protein>
<name>A0AA40FLQ3_9HYME</name>
<gene>
    <name evidence="2" type="ORF">K0M31_010550</name>
</gene>
<accession>A0AA40FLQ3</accession>
<evidence type="ECO:0000256" key="1">
    <source>
        <dbReference type="SAM" id="MobiDB-lite"/>
    </source>
</evidence>
<dbReference type="AlphaFoldDB" id="A0AA40FLQ3"/>
<feature type="region of interest" description="Disordered" evidence="1">
    <location>
        <begin position="1"/>
        <end position="78"/>
    </location>
</feature>
<evidence type="ECO:0000313" key="2">
    <source>
        <dbReference type="EMBL" id="KAK1121243.1"/>
    </source>
</evidence>
<proteinExistence type="predicted"/>